<dbReference type="GO" id="GO:0006012">
    <property type="term" value="P:galactose metabolic process"/>
    <property type="evidence" value="ECO:0007669"/>
    <property type="project" value="UniProtKB-UniRule"/>
</dbReference>
<evidence type="ECO:0000256" key="5">
    <source>
        <dbReference type="ARBA" id="ARBA00022490"/>
    </source>
</evidence>
<dbReference type="PIRSF" id="PIRSF006005">
    <property type="entry name" value="GalT_BS"/>
    <property type="match status" value="1"/>
</dbReference>
<dbReference type="GO" id="GO:0008108">
    <property type="term" value="F:UDP-glucose:hexose-1-phosphate uridylyltransferase activity"/>
    <property type="evidence" value="ECO:0007669"/>
    <property type="project" value="UniProtKB-UniRule"/>
</dbReference>
<dbReference type="GO" id="GO:0005737">
    <property type="term" value="C:cytoplasm"/>
    <property type="evidence" value="ECO:0007669"/>
    <property type="project" value="UniProtKB-SubCell"/>
</dbReference>
<comment type="pathway">
    <text evidence="3 10">Carbohydrate metabolism; galactose metabolism.</text>
</comment>
<dbReference type="PANTHER" id="PTHR39191:SF1">
    <property type="entry name" value="DUF4922 DOMAIN-CONTAINING PROTEIN"/>
    <property type="match status" value="1"/>
</dbReference>
<comment type="subcellular location">
    <subcellularLocation>
        <location evidence="2 10">Cytoplasm</location>
    </subcellularLocation>
</comment>
<feature type="domain" description="Galactose-1-phosphate uridyl transferase C-terminal" evidence="12">
    <location>
        <begin position="246"/>
        <end position="438"/>
    </location>
</feature>
<dbReference type="UniPathway" id="UPA00214"/>
<evidence type="ECO:0000256" key="9">
    <source>
        <dbReference type="ARBA" id="ARBA00023277"/>
    </source>
</evidence>
<evidence type="ECO:0000256" key="8">
    <source>
        <dbReference type="ARBA" id="ARBA00023144"/>
    </source>
</evidence>
<keyword evidence="5 10" id="KW-0963">Cytoplasm</keyword>
<sequence length="491" mass="55924">MDISQVITDFLAANKQAGNLTEADEIYIRNRLLALLALSDYENCMPAEEPGPLLQLLDKLIEFAVQSGIISAIDSEKEQLESAIMDLFVPLPSELNQEFQRRYAQSPQQATDYFHEWSKASNYIKTRELARNIRYQTATNYGDLEITINLAKSEKDPKQIALEKNTPTGNYPTCLLCMENEGYLGNSKHPARTNHRIIQLELAGEPWGFQFSPYAYYEEHSIFLAKEHRPMQINRKTFANLLGIVEQFPHYFVGSNADLPIVGGSILTHDHYQGGAHNFPMEQAEVWYSFVMTDFPEIEAEVLHWPLSVIRLRHKKKDILIDAAVHVFNTWKSYNDESASIIAETDQPHNTVTPIARQKADDYELDIVLRNNRTSAEFPDGIFHPHPNVQHIKKENIGLIEVMGLAILPARLKEELEEVRAYWLNKPSNIKAIHLDWADTVKAKQTITEANSQDVLKQAVAERFLEVLTDAGVFKQTTAGKVAFQRFTTTL</sequence>
<accession>A0A378MDE5</accession>
<evidence type="ECO:0000259" key="12">
    <source>
        <dbReference type="Pfam" id="PF02744"/>
    </source>
</evidence>
<comment type="similarity">
    <text evidence="4 10">Belongs to the galactose-1-phosphate uridylyltransferase type 2 family.</text>
</comment>
<reference evidence="13 14" key="1">
    <citation type="submission" date="2018-06" db="EMBL/GenBank/DDBJ databases">
        <authorList>
            <consortium name="Pathogen Informatics"/>
            <person name="Doyle S."/>
        </authorList>
    </citation>
    <scope>NUCLEOTIDE SEQUENCE [LARGE SCALE GENOMIC DNA]</scope>
    <source>
        <strain evidence="14">NCTC 10815</strain>
    </source>
</reference>
<keyword evidence="8 10" id="KW-0299">Galactose metabolism</keyword>
<keyword evidence="7 10" id="KW-0548">Nucleotidyltransferase</keyword>
<dbReference type="HAMAP" id="MF_00571">
    <property type="entry name" value="GalP_UDP_trans"/>
    <property type="match status" value="1"/>
</dbReference>
<proteinExistence type="inferred from homology"/>
<dbReference type="NCBIfam" id="NF003633">
    <property type="entry name" value="PRK05270.2-2"/>
    <property type="match status" value="1"/>
</dbReference>
<feature type="domain" description="Galactose-1-phosphate uridyl transferase N-terminal" evidence="11">
    <location>
        <begin position="20"/>
        <end position="230"/>
    </location>
</feature>
<organism evidence="13 14">
    <name type="scientific">Listeria grayi</name>
    <name type="common">Listeria murrayi</name>
    <dbReference type="NCBI Taxonomy" id="1641"/>
    <lineage>
        <taxon>Bacteria</taxon>
        <taxon>Bacillati</taxon>
        <taxon>Bacillota</taxon>
        <taxon>Bacilli</taxon>
        <taxon>Bacillales</taxon>
        <taxon>Listeriaceae</taxon>
        <taxon>Listeria</taxon>
    </lineage>
</organism>
<comment type="catalytic activity">
    <reaction evidence="1 10">
        <text>alpha-D-galactose 1-phosphate + UDP-alpha-D-glucose = alpha-D-glucose 1-phosphate + UDP-alpha-D-galactose</text>
        <dbReference type="Rhea" id="RHEA:13989"/>
        <dbReference type="ChEBI" id="CHEBI:58336"/>
        <dbReference type="ChEBI" id="CHEBI:58601"/>
        <dbReference type="ChEBI" id="CHEBI:58885"/>
        <dbReference type="ChEBI" id="CHEBI:66914"/>
        <dbReference type="EC" id="2.7.7.12"/>
    </reaction>
</comment>
<gene>
    <name evidence="10" type="primary">galT</name>
    <name evidence="13" type="ORF">NCTC10815_01700</name>
</gene>
<dbReference type="AlphaFoldDB" id="A0A378MDE5"/>
<keyword evidence="9 10" id="KW-0119">Carbohydrate metabolism</keyword>
<evidence type="ECO:0000256" key="2">
    <source>
        <dbReference type="ARBA" id="ARBA00004496"/>
    </source>
</evidence>
<evidence type="ECO:0000256" key="7">
    <source>
        <dbReference type="ARBA" id="ARBA00022695"/>
    </source>
</evidence>
<evidence type="ECO:0000256" key="1">
    <source>
        <dbReference type="ARBA" id="ARBA00001107"/>
    </source>
</evidence>
<protein>
    <recommendedName>
        <fullName evidence="10">Galactose-1-phosphate uridylyltransferase</fullName>
        <shortName evidence="10">Gal-1-P uridylyltransferase</shortName>
        <ecNumber evidence="10">2.7.7.12</ecNumber>
    </recommendedName>
    <alternativeName>
        <fullName evidence="10">UDP-glucose--hexose-1-phosphate uridylyltransferase</fullName>
    </alternativeName>
</protein>
<evidence type="ECO:0000313" key="14">
    <source>
        <dbReference type="Proteomes" id="UP000254879"/>
    </source>
</evidence>
<evidence type="ECO:0000256" key="4">
    <source>
        <dbReference type="ARBA" id="ARBA00008706"/>
    </source>
</evidence>
<evidence type="ECO:0000256" key="6">
    <source>
        <dbReference type="ARBA" id="ARBA00022679"/>
    </source>
</evidence>
<dbReference type="InterPro" id="IPR023425">
    <property type="entry name" value="GalP_uridyl_Trfase_II_CS"/>
</dbReference>
<dbReference type="NCBIfam" id="TIGR01239">
    <property type="entry name" value="galT_2"/>
    <property type="match status" value="1"/>
</dbReference>
<dbReference type="InterPro" id="IPR005849">
    <property type="entry name" value="GalP_Utransf_N"/>
</dbReference>
<dbReference type="PANTHER" id="PTHR39191">
    <property type="entry name" value="GALACTOSE-1-PHOSPHATE URIDYLYLTRANSFERASE"/>
    <property type="match status" value="1"/>
</dbReference>
<name>A0A378MDE5_LISGR</name>
<evidence type="ECO:0000313" key="13">
    <source>
        <dbReference type="EMBL" id="STY44358.1"/>
    </source>
</evidence>
<evidence type="ECO:0000256" key="3">
    <source>
        <dbReference type="ARBA" id="ARBA00004947"/>
    </source>
</evidence>
<dbReference type="Pfam" id="PF01087">
    <property type="entry name" value="GalP_UDP_transf"/>
    <property type="match status" value="1"/>
</dbReference>
<dbReference type="EMBL" id="UGPG01000001">
    <property type="protein sequence ID" value="STY44358.1"/>
    <property type="molecule type" value="Genomic_DNA"/>
</dbReference>
<dbReference type="NCBIfam" id="NF003629">
    <property type="entry name" value="PRK05270.1-2"/>
    <property type="match status" value="1"/>
</dbReference>
<dbReference type="Proteomes" id="UP000254879">
    <property type="component" value="Unassembled WGS sequence"/>
</dbReference>
<dbReference type="InterPro" id="IPR000766">
    <property type="entry name" value="GalP_uridyl_Trfase_II"/>
</dbReference>
<dbReference type="PROSITE" id="PS01163">
    <property type="entry name" value="GAL_P_UDP_TRANSF_II"/>
    <property type="match status" value="1"/>
</dbReference>
<dbReference type="RefSeq" id="WP_115345952.1">
    <property type="nucleotide sequence ID" value="NZ_UGPG01000001.1"/>
</dbReference>
<keyword evidence="6 10" id="KW-0808">Transferase</keyword>
<dbReference type="Pfam" id="PF02744">
    <property type="entry name" value="GalP_UDP_tr_C"/>
    <property type="match status" value="1"/>
</dbReference>
<dbReference type="EC" id="2.7.7.12" evidence="10"/>
<evidence type="ECO:0000256" key="10">
    <source>
        <dbReference type="HAMAP-Rule" id="MF_00571"/>
    </source>
</evidence>
<evidence type="ECO:0000259" key="11">
    <source>
        <dbReference type="Pfam" id="PF01087"/>
    </source>
</evidence>
<dbReference type="InterPro" id="IPR005850">
    <property type="entry name" value="GalP_Utransf_C"/>
</dbReference>